<dbReference type="InterPro" id="IPR006638">
    <property type="entry name" value="Elp3/MiaA/NifB-like_rSAM"/>
</dbReference>
<evidence type="ECO:0000256" key="2">
    <source>
        <dbReference type="ARBA" id="ARBA00022691"/>
    </source>
</evidence>
<evidence type="ECO:0000256" key="1">
    <source>
        <dbReference type="ARBA" id="ARBA00001966"/>
    </source>
</evidence>
<dbReference type="SFLD" id="SFLDG01123">
    <property type="entry name" value="methyltransferase_(Class_B)"/>
    <property type="match status" value="1"/>
</dbReference>
<accession>A0A075GZD2</accession>
<dbReference type="Pfam" id="PF04055">
    <property type="entry name" value="Radical_SAM"/>
    <property type="match status" value="1"/>
</dbReference>
<proteinExistence type="predicted"/>
<dbReference type="PROSITE" id="PS51918">
    <property type="entry name" value="RADICAL_SAM"/>
    <property type="match status" value="1"/>
</dbReference>
<dbReference type="PROSITE" id="PS51332">
    <property type="entry name" value="B12_BINDING"/>
    <property type="match status" value="1"/>
</dbReference>
<dbReference type="GO" id="GO:0046872">
    <property type="term" value="F:metal ion binding"/>
    <property type="evidence" value="ECO:0007669"/>
    <property type="project" value="UniProtKB-KW"/>
</dbReference>
<dbReference type="InterPro" id="IPR036724">
    <property type="entry name" value="Cobalamin-bd_sf"/>
</dbReference>
<evidence type="ECO:0000256" key="5">
    <source>
        <dbReference type="ARBA" id="ARBA00023014"/>
    </source>
</evidence>
<dbReference type="GO" id="GO:0051539">
    <property type="term" value="F:4 iron, 4 sulfur cluster binding"/>
    <property type="evidence" value="ECO:0007669"/>
    <property type="project" value="UniProtKB-KW"/>
</dbReference>
<dbReference type="InterPro" id="IPR006158">
    <property type="entry name" value="Cobalamin-bd"/>
</dbReference>
<evidence type="ECO:0000256" key="3">
    <source>
        <dbReference type="ARBA" id="ARBA00022723"/>
    </source>
</evidence>
<dbReference type="InterPro" id="IPR058240">
    <property type="entry name" value="rSAM_sf"/>
</dbReference>
<keyword evidence="2" id="KW-0949">S-adenosyl-L-methionine</keyword>
<name>A0A075GZD2_9ARCH</name>
<dbReference type="AlphaFoldDB" id="A0A075GZD2"/>
<feature type="domain" description="B12-binding" evidence="7">
    <location>
        <begin position="40"/>
        <end position="174"/>
    </location>
</feature>
<keyword evidence="3" id="KW-0479">Metal-binding</keyword>
<dbReference type="GO" id="GO:0005829">
    <property type="term" value="C:cytosol"/>
    <property type="evidence" value="ECO:0007669"/>
    <property type="project" value="TreeGrafter"/>
</dbReference>
<dbReference type="InterPro" id="IPR034466">
    <property type="entry name" value="Methyltransferase_Class_B"/>
</dbReference>
<protein>
    <submittedName>
        <fullName evidence="9">AMP-dependent synthetase and ligase</fullName>
    </submittedName>
</protein>
<evidence type="ECO:0000256" key="6">
    <source>
        <dbReference type="SAM" id="MobiDB-lite"/>
    </source>
</evidence>
<dbReference type="SMART" id="SM00729">
    <property type="entry name" value="Elp3"/>
    <property type="match status" value="1"/>
</dbReference>
<dbReference type="Gene3D" id="3.80.30.20">
    <property type="entry name" value="tm_1862 like domain"/>
    <property type="match status" value="1"/>
</dbReference>
<dbReference type="PANTHER" id="PTHR43409">
    <property type="entry name" value="ANAEROBIC MAGNESIUM-PROTOPORPHYRIN IX MONOMETHYL ESTER CYCLASE-RELATED"/>
    <property type="match status" value="1"/>
</dbReference>
<dbReference type="InterPro" id="IPR051198">
    <property type="entry name" value="BchE-like"/>
</dbReference>
<keyword evidence="4" id="KW-0408">Iron</keyword>
<dbReference type="SFLD" id="SFLDG01082">
    <property type="entry name" value="B12-binding_domain_containing"/>
    <property type="match status" value="1"/>
</dbReference>
<dbReference type="Pfam" id="PF02310">
    <property type="entry name" value="B12-binding"/>
    <property type="match status" value="1"/>
</dbReference>
<dbReference type="EMBL" id="KF900854">
    <property type="protein sequence ID" value="AIF09159.1"/>
    <property type="molecule type" value="Genomic_DNA"/>
</dbReference>
<dbReference type="InterPro" id="IPR007197">
    <property type="entry name" value="rSAM"/>
</dbReference>
<evidence type="ECO:0000259" key="7">
    <source>
        <dbReference type="PROSITE" id="PS51332"/>
    </source>
</evidence>
<sequence>MSKLVQIKDHDQISNHENEWAEKAKGKKLILIDLANCEDMTIKKRRSINVYGFPIGIMSLATYLKKFLTTLDIKLMDFGIEYSSEEELIEIIKNEKPDFIGFRAISANLRILGPLLAEVRKFCPDSLIMVGGPYVSEKNTDEFVGTDADAFFIGEAEASLLEVLKRVLDKKDYSDVSGVTVNKKEYYVDGKPVFRFGRMDLIEFENLGFPSYNLVNTDEYYKSFNWGYSRNKYALMESTRGCPYSCTYCHVIFGKKTRYRTPESVVDEIKTMIKNQHITDLFFTDDIFNIDKNRAARIFDLIIAEKIKIRIHFPNGLRGDIMDEEFIDKMVEAGTISVAYAFETPSPRIQKYMKKNVQLEKLIKVAHYTCSKGIMVRLFFMYGFPTETEEDVNYTLEFMKQFKSVVSPYFFALKYYRDTEMYEQAQEQGFNISTLDNSAKGLYTEFEFCETPLLSKEFMKKVHYRWLSEIVLDKERFTNALEIQKKFHTDEEIIAYYSSFFGKDFDSIESILKLCKTTDNDSTPNEIIGQKLTGNTIDRPEIETS</sequence>
<comment type="cofactor">
    <cofactor evidence="1">
        <name>[4Fe-4S] cluster</name>
        <dbReference type="ChEBI" id="CHEBI:49883"/>
    </cofactor>
</comment>
<reference evidence="9" key="1">
    <citation type="journal article" date="2014" name="Genome Biol. Evol.">
        <title>Pangenome evidence for extensive interdomain horizontal transfer affecting lineage core and shell genes in uncultured planktonic thaumarchaeota and euryarchaeota.</title>
        <authorList>
            <person name="Deschamps P."/>
            <person name="Zivanovic Y."/>
            <person name="Moreira D."/>
            <person name="Rodriguez-Valera F."/>
            <person name="Lopez-Garcia P."/>
        </authorList>
    </citation>
    <scope>NUCLEOTIDE SEQUENCE</scope>
</reference>
<organism evidence="9">
    <name type="scientific">uncultured marine thaumarchaeote KM3_35_D03</name>
    <dbReference type="NCBI Taxonomy" id="1456132"/>
    <lineage>
        <taxon>Archaea</taxon>
        <taxon>Nitrososphaerota</taxon>
        <taxon>environmental samples</taxon>
    </lineage>
</organism>
<evidence type="ECO:0000256" key="4">
    <source>
        <dbReference type="ARBA" id="ARBA00023004"/>
    </source>
</evidence>
<evidence type="ECO:0000313" key="9">
    <source>
        <dbReference type="EMBL" id="AIF09159.1"/>
    </source>
</evidence>
<evidence type="ECO:0000259" key="8">
    <source>
        <dbReference type="PROSITE" id="PS51918"/>
    </source>
</evidence>
<feature type="domain" description="Radical SAM core" evidence="8">
    <location>
        <begin position="228"/>
        <end position="461"/>
    </location>
</feature>
<keyword evidence="5" id="KW-0411">Iron-sulfur</keyword>
<dbReference type="SUPFAM" id="SSF102114">
    <property type="entry name" value="Radical SAM enzymes"/>
    <property type="match status" value="1"/>
</dbReference>
<dbReference type="SFLD" id="SFLDS00029">
    <property type="entry name" value="Radical_SAM"/>
    <property type="match status" value="1"/>
</dbReference>
<dbReference type="CDD" id="cd01335">
    <property type="entry name" value="Radical_SAM"/>
    <property type="match status" value="1"/>
</dbReference>
<dbReference type="Gene3D" id="3.40.50.280">
    <property type="entry name" value="Cobalamin-binding domain"/>
    <property type="match status" value="1"/>
</dbReference>
<dbReference type="GO" id="GO:0016874">
    <property type="term" value="F:ligase activity"/>
    <property type="evidence" value="ECO:0007669"/>
    <property type="project" value="UniProtKB-KW"/>
</dbReference>
<dbReference type="InterPro" id="IPR023404">
    <property type="entry name" value="rSAM_horseshoe"/>
</dbReference>
<dbReference type="PANTHER" id="PTHR43409:SF16">
    <property type="entry name" value="SLR0320 PROTEIN"/>
    <property type="match status" value="1"/>
</dbReference>
<dbReference type="SUPFAM" id="SSF52242">
    <property type="entry name" value="Cobalamin (vitamin B12)-binding domain"/>
    <property type="match status" value="1"/>
</dbReference>
<dbReference type="GO" id="GO:0031419">
    <property type="term" value="F:cobalamin binding"/>
    <property type="evidence" value="ECO:0007669"/>
    <property type="project" value="InterPro"/>
</dbReference>
<keyword evidence="9" id="KW-0436">Ligase</keyword>
<feature type="region of interest" description="Disordered" evidence="6">
    <location>
        <begin position="526"/>
        <end position="545"/>
    </location>
</feature>